<dbReference type="PROSITE" id="PS50090">
    <property type="entry name" value="MYB_LIKE"/>
    <property type="match status" value="1"/>
</dbReference>
<evidence type="ECO:0000313" key="6">
    <source>
        <dbReference type="EMBL" id="KAG8384686.1"/>
    </source>
</evidence>
<comment type="subcellular location">
    <subcellularLocation>
        <location evidence="1">Nucleus</location>
    </subcellularLocation>
</comment>
<proteinExistence type="predicted"/>
<dbReference type="PROSITE" id="PS51294">
    <property type="entry name" value="HTH_MYB"/>
    <property type="match status" value="1"/>
</dbReference>
<dbReference type="Proteomes" id="UP000826271">
    <property type="component" value="Unassembled WGS sequence"/>
</dbReference>
<dbReference type="InterPro" id="IPR050560">
    <property type="entry name" value="MYB_TF"/>
</dbReference>
<dbReference type="EMBL" id="WHWC01000004">
    <property type="protein sequence ID" value="KAG8384686.1"/>
    <property type="molecule type" value="Genomic_DNA"/>
</dbReference>
<dbReference type="GO" id="GO:0000978">
    <property type="term" value="F:RNA polymerase II cis-regulatory region sequence-specific DNA binding"/>
    <property type="evidence" value="ECO:0007669"/>
    <property type="project" value="TreeGrafter"/>
</dbReference>
<keyword evidence="2" id="KW-0539">Nucleus</keyword>
<dbReference type="Gene3D" id="1.10.10.60">
    <property type="entry name" value="Homeodomain-like"/>
    <property type="match status" value="1"/>
</dbReference>
<name>A0AAV6XNV7_9LAMI</name>
<evidence type="ECO:0000256" key="2">
    <source>
        <dbReference type="ARBA" id="ARBA00023242"/>
    </source>
</evidence>
<dbReference type="Pfam" id="PF00249">
    <property type="entry name" value="Myb_DNA-binding"/>
    <property type="match status" value="1"/>
</dbReference>
<dbReference type="GO" id="GO:0000981">
    <property type="term" value="F:DNA-binding transcription factor activity, RNA polymerase II-specific"/>
    <property type="evidence" value="ECO:0007669"/>
    <property type="project" value="TreeGrafter"/>
</dbReference>
<evidence type="ECO:0000259" key="5">
    <source>
        <dbReference type="PROSITE" id="PS51294"/>
    </source>
</evidence>
<feature type="region of interest" description="Disordered" evidence="3">
    <location>
        <begin position="188"/>
        <end position="212"/>
    </location>
</feature>
<dbReference type="PANTHER" id="PTHR45614">
    <property type="entry name" value="MYB PROTEIN-RELATED"/>
    <property type="match status" value="1"/>
</dbReference>
<dbReference type="SMART" id="SM00717">
    <property type="entry name" value="SANT"/>
    <property type="match status" value="1"/>
</dbReference>
<dbReference type="InterPro" id="IPR009057">
    <property type="entry name" value="Homeodomain-like_sf"/>
</dbReference>
<feature type="domain" description="Myb-like" evidence="4">
    <location>
        <begin position="55"/>
        <end position="105"/>
    </location>
</feature>
<dbReference type="InterPro" id="IPR017930">
    <property type="entry name" value="Myb_dom"/>
</dbReference>
<comment type="caution">
    <text evidence="6">The sequence shown here is derived from an EMBL/GenBank/DDBJ whole genome shotgun (WGS) entry which is preliminary data.</text>
</comment>
<evidence type="ECO:0000256" key="1">
    <source>
        <dbReference type="ARBA" id="ARBA00004123"/>
    </source>
</evidence>
<dbReference type="SUPFAM" id="SSF46689">
    <property type="entry name" value="Homeodomain-like"/>
    <property type="match status" value="1"/>
</dbReference>
<protein>
    <submittedName>
        <fullName evidence="6">Uncharacterized protein</fullName>
    </submittedName>
</protein>
<keyword evidence="7" id="KW-1185">Reference proteome</keyword>
<sequence length="239" mass="27481">MQQRNNINLRQGLMLPKLSIGFSENASKNSANVVELNYAAGKGKSCRLRWYNQLDPKINRRAFSEEEEFRLIEAHRNYGNKWALISKLFPGRTDNGVKNHWHVLMARKYRDKQQSKSYVKRQQRTNYYADQQPCNDHIERIRLMEENANYNQSGLQVLGTDYGRLIRGFSGCESRCRDNITKEILENSRSTSQISLGAPSPSPPAAEYQNSSHFMPSPAKPIFIDFLGVGAETKKCFQL</sequence>
<feature type="domain" description="HTH myb-type" evidence="5">
    <location>
        <begin position="55"/>
        <end position="109"/>
    </location>
</feature>
<reference evidence="6" key="1">
    <citation type="submission" date="2019-10" db="EMBL/GenBank/DDBJ databases">
        <authorList>
            <person name="Zhang R."/>
            <person name="Pan Y."/>
            <person name="Wang J."/>
            <person name="Ma R."/>
            <person name="Yu S."/>
        </authorList>
    </citation>
    <scope>NUCLEOTIDE SEQUENCE</scope>
    <source>
        <strain evidence="6">LA-IB0</strain>
        <tissue evidence="6">Leaf</tissue>
    </source>
</reference>
<organism evidence="6 7">
    <name type="scientific">Buddleja alternifolia</name>
    <dbReference type="NCBI Taxonomy" id="168488"/>
    <lineage>
        <taxon>Eukaryota</taxon>
        <taxon>Viridiplantae</taxon>
        <taxon>Streptophyta</taxon>
        <taxon>Embryophyta</taxon>
        <taxon>Tracheophyta</taxon>
        <taxon>Spermatophyta</taxon>
        <taxon>Magnoliopsida</taxon>
        <taxon>eudicotyledons</taxon>
        <taxon>Gunneridae</taxon>
        <taxon>Pentapetalae</taxon>
        <taxon>asterids</taxon>
        <taxon>lamiids</taxon>
        <taxon>Lamiales</taxon>
        <taxon>Scrophulariaceae</taxon>
        <taxon>Buddlejeae</taxon>
        <taxon>Buddleja</taxon>
    </lineage>
</organism>
<dbReference type="GO" id="GO:0005634">
    <property type="term" value="C:nucleus"/>
    <property type="evidence" value="ECO:0007669"/>
    <property type="project" value="UniProtKB-SubCell"/>
</dbReference>
<dbReference type="CDD" id="cd00167">
    <property type="entry name" value="SANT"/>
    <property type="match status" value="1"/>
</dbReference>
<gene>
    <name evidence="6" type="ORF">BUALT_Bualt04G0143800</name>
</gene>
<dbReference type="AlphaFoldDB" id="A0AAV6XNV7"/>
<dbReference type="PANTHER" id="PTHR45614:SF259">
    <property type="entry name" value="MYB DOMAIN PROTEIN 89-RELATED"/>
    <property type="match status" value="1"/>
</dbReference>
<dbReference type="InterPro" id="IPR001005">
    <property type="entry name" value="SANT/Myb"/>
</dbReference>
<evidence type="ECO:0000313" key="7">
    <source>
        <dbReference type="Proteomes" id="UP000826271"/>
    </source>
</evidence>
<accession>A0AAV6XNV7</accession>
<evidence type="ECO:0000256" key="3">
    <source>
        <dbReference type="SAM" id="MobiDB-lite"/>
    </source>
</evidence>
<evidence type="ECO:0000259" key="4">
    <source>
        <dbReference type="PROSITE" id="PS50090"/>
    </source>
</evidence>